<evidence type="ECO:0000313" key="2">
    <source>
        <dbReference type="EMBL" id="AFN10606.1"/>
    </source>
</evidence>
<dbReference type="RefSeq" id="WP_015062934.1">
    <property type="nucleotide sequence ID" value="NC_019356.1"/>
</dbReference>
<accession>I6V2B1</accession>
<dbReference type="Pfam" id="PF13737">
    <property type="entry name" value="DDE_Tnp_1_5"/>
    <property type="match status" value="1"/>
</dbReference>
<dbReference type="EMBL" id="JQ678602">
    <property type="protein sequence ID" value="AFN10606.1"/>
    <property type="molecule type" value="Genomic_DNA"/>
</dbReference>
<evidence type="ECO:0000259" key="1">
    <source>
        <dbReference type="Pfam" id="PF13737"/>
    </source>
</evidence>
<dbReference type="AlphaFoldDB" id="I6V2B1"/>
<name>I6V2B1_9RHOB</name>
<dbReference type="PANTHER" id="PTHR34631:SF3">
    <property type="entry name" value="ISSOD12 TRANSPOSASE TNPA_ISSOD12"/>
    <property type="match status" value="1"/>
</dbReference>
<organism evidence="2">
    <name type="scientific">Paracoccus marcusii</name>
    <dbReference type="NCBI Taxonomy" id="59779"/>
    <lineage>
        <taxon>Bacteria</taxon>
        <taxon>Pseudomonadati</taxon>
        <taxon>Pseudomonadota</taxon>
        <taxon>Alphaproteobacteria</taxon>
        <taxon>Rhodobacterales</taxon>
        <taxon>Paracoccaceae</taxon>
        <taxon>Paracoccus</taxon>
    </lineage>
</organism>
<dbReference type="InterPro" id="IPR053520">
    <property type="entry name" value="Transposase_Tn903"/>
</dbReference>
<proteinExistence type="predicted"/>
<keyword evidence="2" id="KW-0614">Plasmid</keyword>
<geneLocation type="plasmid" evidence="2">
    <name>pMOS6</name>
</geneLocation>
<protein>
    <submittedName>
        <fullName evidence="2">Putative transposase</fullName>
    </submittedName>
</protein>
<dbReference type="InterPro" id="IPR053172">
    <property type="entry name" value="Tn903_transposase"/>
</dbReference>
<feature type="domain" description="Transposase DDE" evidence="1">
    <location>
        <begin position="23"/>
        <end position="130"/>
    </location>
</feature>
<dbReference type="NCBIfam" id="NF033579">
    <property type="entry name" value="transpos_IS5_2"/>
    <property type="match status" value="1"/>
</dbReference>
<dbReference type="PANTHER" id="PTHR34631">
    <property type="match status" value="1"/>
</dbReference>
<sequence length="159" mass="17371">MSKPAPIRYCTLNWSSYNAALCKRGSLTVWFDPSTPWHAAPSGKRGAQPVYSDAAIQACLTVKVLFGLPLRQATGFVASLLKLAGLDWPVPDYSTLCRRQKTLAVQLPYRGSGGPLHLLVDSTGIKVRGEGEWHARKHGGARRRNRVTALGIPVIQPVR</sequence>
<reference evidence="2" key="1">
    <citation type="submission" date="2012-02" db="EMBL/GenBank/DDBJ databases">
        <title>Complete nucleotide sequence of Paracoccus marcusii OS22 plasmid pMOS6.</title>
        <authorList>
            <person name="Maj A."/>
            <person name="Bartosik D."/>
        </authorList>
    </citation>
    <scope>NUCLEOTIDE SEQUENCE</scope>
    <source>
        <strain evidence="2">OS22</strain>
        <plasmid evidence="2">pMOS6</plasmid>
    </source>
</reference>
<dbReference type="InterPro" id="IPR025668">
    <property type="entry name" value="Tnp_DDE_dom"/>
</dbReference>